<reference evidence="2" key="1">
    <citation type="submission" date="2017-03" db="EMBL/GenBank/DDBJ databases">
        <title>Phytopthora megakarya and P. palmivora, two closely related causual agents of cacao black pod achieved similar genome size and gene model numbers by different mechanisms.</title>
        <authorList>
            <person name="Ali S."/>
            <person name="Shao J."/>
            <person name="Larry D.J."/>
            <person name="Kronmiller B."/>
            <person name="Shen D."/>
            <person name="Strem M.D."/>
            <person name="Melnick R.L."/>
            <person name="Guiltinan M.J."/>
            <person name="Tyler B.M."/>
            <person name="Meinhardt L.W."/>
            <person name="Bailey B.A."/>
        </authorList>
    </citation>
    <scope>NUCLEOTIDE SEQUENCE [LARGE SCALE GENOMIC DNA]</scope>
    <source>
        <strain evidence="2">zdho120</strain>
    </source>
</reference>
<organism evidence="1 2">
    <name type="scientific">Phytophthora megakarya</name>
    <dbReference type="NCBI Taxonomy" id="4795"/>
    <lineage>
        <taxon>Eukaryota</taxon>
        <taxon>Sar</taxon>
        <taxon>Stramenopiles</taxon>
        <taxon>Oomycota</taxon>
        <taxon>Peronosporomycetes</taxon>
        <taxon>Peronosporales</taxon>
        <taxon>Peronosporaceae</taxon>
        <taxon>Phytophthora</taxon>
    </lineage>
</organism>
<keyword evidence="2" id="KW-1185">Reference proteome</keyword>
<dbReference type="EMBL" id="NBNE01003914">
    <property type="protein sequence ID" value="OWZ06557.1"/>
    <property type="molecule type" value="Genomic_DNA"/>
</dbReference>
<proteinExistence type="predicted"/>
<sequence length="144" mass="16195">MNASEHVLKVATLSGYRSAIKDIYRQKKMDLSVLFAGLKRIEAKRNQLRTGEAMMTGKMALPYSTLNTVTLLWNLMCRAQSVESINPGHISNQNDSIGIVFHMSKVNQDAVYWACCPRQGPGWLFPGLSQRNRHRKVFSPALEG</sequence>
<dbReference type="OrthoDB" id="126849at2759"/>
<accession>A0A225VP81</accession>
<evidence type="ECO:0000313" key="2">
    <source>
        <dbReference type="Proteomes" id="UP000198211"/>
    </source>
</evidence>
<name>A0A225VP81_9STRA</name>
<gene>
    <name evidence="1" type="ORF">PHMEG_00021169</name>
</gene>
<protein>
    <submittedName>
        <fullName evidence="1">Uncharacterized protein</fullName>
    </submittedName>
</protein>
<evidence type="ECO:0000313" key="1">
    <source>
        <dbReference type="EMBL" id="OWZ06557.1"/>
    </source>
</evidence>
<dbReference type="Proteomes" id="UP000198211">
    <property type="component" value="Unassembled WGS sequence"/>
</dbReference>
<comment type="caution">
    <text evidence="1">The sequence shown here is derived from an EMBL/GenBank/DDBJ whole genome shotgun (WGS) entry which is preliminary data.</text>
</comment>
<dbReference type="AlphaFoldDB" id="A0A225VP81"/>